<dbReference type="PANTHER" id="PTHR24363:SF0">
    <property type="entry name" value="SERINE_THREONINE KINASE LIKE DOMAIN CONTAINING 1"/>
    <property type="match status" value="1"/>
</dbReference>
<evidence type="ECO:0000256" key="4">
    <source>
        <dbReference type="ARBA" id="ARBA00022741"/>
    </source>
</evidence>
<evidence type="ECO:0000256" key="3">
    <source>
        <dbReference type="ARBA" id="ARBA00022679"/>
    </source>
</evidence>
<feature type="compositionally biased region" description="Polar residues" evidence="10">
    <location>
        <begin position="375"/>
        <end position="389"/>
    </location>
</feature>
<keyword evidence="2" id="KW-0723">Serine/threonine-protein kinase</keyword>
<dbReference type="InterPro" id="IPR017441">
    <property type="entry name" value="Protein_kinase_ATP_BS"/>
</dbReference>
<feature type="compositionally biased region" description="Low complexity" evidence="10">
    <location>
        <begin position="452"/>
        <end position="471"/>
    </location>
</feature>
<gene>
    <name evidence="13" type="primary">spkB_8</name>
    <name evidence="13" type="ORF">C1752_02731</name>
</gene>
<feature type="region of interest" description="Disordered" evidence="10">
    <location>
        <begin position="27"/>
        <end position="57"/>
    </location>
</feature>
<dbReference type="Proteomes" id="UP000248857">
    <property type="component" value="Unassembled WGS sequence"/>
</dbReference>
<keyword evidence="3 13" id="KW-0808">Transferase</keyword>
<keyword evidence="4 9" id="KW-0547">Nucleotide-binding</keyword>
<keyword evidence="5 13" id="KW-0418">Kinase</keyword>
<evidence type="ECO:0000256" key="7">
    <source>
        <dbReference type="ARBA" id="ARBA00047899"/>
    </source>
</evidence>
<evidence type="ECO:0000256" key="5">
    <source>
        <dbReference type="ARBA" id="ARBA00022777"/>
    </source>
</evidence>
<dbReference type="Gene3D" id="3.30.200.20">
    <property type="entry name" value="Phosphorylase Kinase, domain 1"/>
    <property type="match status" value="1"/>
</dbReference>
<feature type="region of interest" description="Disordered" evidence="10">
    <location>
        <begin position="448"/>
        <end position="471"/>
    </location>
</feature>
<organism evidence="13 14">
    <name type="scientific">Acaryochloris thomasi RCC1774</name>
    <dbReference type="NCBI Taxonomy" id="1764569"/>
    <lineage>
        <taxon>Bacteria</taxon>
        <taxon>Bacillati</taxon>
        <taxon>Cyanobacteriota</taxon>
        <taxon>Cyanophyceae</taxon>
        <taxon>Acaryochloridales</taxon>
        <taxon>Acaryochloridaceae</taxon>
        <taxon>Acaryochloris</taxon>
        <taxon>Acaryochloris thomasi</taxon>
    </lineage>
</organism>
<dbReference type="CDD" id="cd14014">
    <property type="entry name" value="STKc_PknB_like"/>
    <property type="match status" value="1"/>
</dbReference>
<dbReference type="EC" id="2.7.11.1" evidence="1"/>
<dbReference type="PROSITE" id="PS50011">
    <property type="entry name" value="PROTEIN_KINASE_DOM"/>
    <property type="match status" value="1"/>
</dbReference>
<dbReference type="EMBL" id="PQWO01000007">
    <property type="protein sequence ID" value="PZD72937.1"/>
    <property type="molecule type" value="Genomic_DNA"/>
</dbReference>
<proteinExistence type="predicted"/>
<dbReference type="PROSITE" id="PS00107">
    <property type="entry name" value="PROTEIN_KINASE_ATP"/>
    <property type="match status" value="1"/>
</dbReference>
<dbReference type="Gene3D" id="1.10.510.10">
    <property type="entry name" value="Transferase(Phosphotransferase) domain 1"/>
    <property type="match status" value="1"/>
</dbReference>
<evidence type="ECO:0000313" key="13">
    <source>
        <dbReference type="EMBL" id="PZD72937.1"/>
    </source>
</evidence>
<keyword evidence="6 9" id="KW-0067">ATP-binding</keyword>
<evidence type="ECO:0000259" key="12">
    <source>
        <dbReference type="PROSITE" id="PS50011"/>
    </source>
</evidence>
<evidence type="ECO:0000256" key="2">
    <source>
        <dbReference type="ARBA" id="ARBA00022527"/>
    </source>
</evidence>
<dbReference type="Gene3D" id="3.40.1000.10">
    <property type="entry name" value="Mog1/PsbP, alpha/beta/alpha sandwich"/>
    <property type="match status" value="1"/>
</dbReference>
<dbReference type="SUPFAM" id="SSF56112">
    <property type="entry name" value="Protein kinase-like (PK-like)"/>
    <property type="match status" value="1"/>
</dbReference>
<evidence type="ECO:0000256" key="6">
    <source>
        <dbReference type="ARBA" id="ARBA00022840"/>
    </source>
</evidence>
<keyword evidence="11" id="KW-1133">Transmembrane helix</keyword>
<evidence type="ECO:0000256" key="11">
    <source>
        <dbReference type="SAM" id="Phobius"/>
    </source>
</evidence>
<sequence length="637" mass="69503">MDLMNCTSCGQQVASKSHFCQYCGTSLKTQPSGRSPAIGSDRSDLAPHSLEGAGNSTSPNFASSSYIALPAGTRLRDRYIIDRPLGQGGFGRTYLAQDTGRFNESIVLKELTPSIQGTAALKKAEELFQREAATLHRLEHPQIPRFWEIFQAEKRLFLVQDYIAGHTYQQLQEKQVSRAFKESDILQLFRDLLPVLSYLHQEGVIHRDISPDNIMCRDRDRLPILIDLGGVKQVAMDVATEVISPQASGFSSKGGTRLGKVGYAPDEQMRLGLVAPHSDLYALAVSALVLMTGKLPQDLQDPQSLEWTWQQDLSLNPDFSAVLQTMLAARPLDRYQSAAEVMQALNAPNTVPPTEVVSIAGSPPSMPPPTLIDPPSSQGNVATAGTTNPAQPPIPPTVQGTSPVAVSQPKSGNAWKWGCAIASLIVLLPVGLLTLLVIIGIIVGPQDDADEPTSSSPSPELTTSPSPQTQSQFQRVQIRALEPYEHQTQGFSISAPQRWTLKDNSKSEEIIMVWTDPTGNGEMVADLFDVASEPSQAELTEIVETFLTETFSDKPDFFIEDARPQKDGSVLLIWGYTGTATGDIKVELLGNSFIENKGQRVALLSYIVPEEQFQDLESTLNKMINTFKFDPAASLSQ</sequence>
<dbReference type="AlphaFoldDB" id="A0A2W1JX63"/>
<feature type="binding site" evidence="9">
    <location>
        <position position="109"/>
    </location>
    <ligand>
        <name>ATP</name>
        <dbReference type="ChEBI" id="CHEBI:30616"/>
    </ligand>
</feature>
<feature type="region of interest" description="Disordered" evidence="10">
    <location>
        <begin position="361"/>
        <end position="409"/>
    </location>
</feature>
<dbReference type="OrthoDB" id="507628at2"/>
<dbReference type="RefSeq" id="WP_110986434.1">
    <property type="nucleotide sequence ID" value="NZ_CAWNWM010000007.1"/>
</dbReference>
<feature type="transmembrane region" description="Helical" evidence="11">
    <location>
        <begin position="417"/>
        <end position="443"/>
    </location>
</feature>
<dbReference type="PANTHER" id="PTHR24363">
    <property type="entry name" value="SERINE/THREONINE PROTEIN KINASE"/>
    <property type="match status" value="1"/>
</dbReference>
<dbReference type="GO" id="GO:0005524">
    <property type="term" value="F:ATP binding"/>
    <property type="evidence" value="ECO:0007669"/>
    <property type="project" value="UniProtKB-UniRule"/>
</dbReference>
<evidence type="ECO:0000256" key="8">
    <source>
        <dbReference type="ARBA" id="ARBA00048679"/>
    </source>
</evidence>
<reference evidence="13 14" key="1">
    <citation type="journal article" date="2018" name="Sci. Rep.">
        <title>A novel species of the marine cyanobacterium Acaryochloris with a unique pigment content and lifestyle.</title>
        <authorList>
            <person name="Partensky F."/>
            <person name="Six C."/>
            <person name="Ratin M."/>
            <person name="Garczarek L."/>
            <person name="Vaulot D."/>
            <person name="Probert I."/>
            <person name="Calteau A."/>
            <person name="Gourvil P."/>
            <person name="Marie D."/>
            <person name="Grebert T."/>
            <person name="Bouchier C."/>
            <person name="Le Panse S."/>
            <person name="Gachenot M."/>
            <person name="Rodriguez F."/>
            <person name="Garrido J.L."/>
        </authorList>
    </citation>
    <scope>NUCLEOTIDE SEQUENCE [LARGE SCALE GENOMIC DNA]</scope>
    <source>
        <strain evidence="13 14">RCC1774</strain>
    </source>
</reference>
<dbReference type="GO" id="GO:0106310">
    <property type="term" value="F:protein serine kinase activity"/>
    <property type="evidence" value="ECO:0007669"/>
    <property type="project" value="RHEA"/>
</dbReference>
<keyword evidence="11" id="KW-0472">Membrane</keyword>
<dbReference type="InterPro" id="IPR000719">
    <property type="entry name" value="Prot_kinase_dom"/>
</dbReference>
<keyword evidence="11" id="KW-0812">Transmembrane</keyword>
<comment type="catalytic activity">
    <reaction evidence="7">
        <text>L-threonyl-[protein] + ATP = O-phospho-L-threonyl-[protein] + ADP + H(+)</text>
        <dbReference type="Rhea" id="RHEA:46608"/>
        <dbReference type="Rhea" id="RHEA-COMP:11060"/>
        <dbReference type="Rhea" id="RHEA-COMP:11605"/>
        <dbReference type="ChEBI" id="CHEBI:15378"/>
        <dbReference type="ChEBI" id="CHEBI:30013"/>
        <dbReference type="ChEBI" id="CHEBI:30616"/>
        <dbReference type="ChEBI" id="CHEBI:61977"/>
        <dbReference type="ChEBI" id="CHEBI:456216"/>
        <dbReference type="EC" id="2.7.11.1"/>
    </reaction>
</comment>
<keyword evidence="14" id="KW-1185">Reference proteome</keyword>
<comment type="catalytic activity">
    <reaction evidence="8">
        <text>L-seryl-[protein] + ATP = O-phospho-L-seryl-[protein] + ADP + H(+)</text>
        <dbReference type="Rhea" id="RHEA:17989"/>
        <dbReference type="Rhea" id="RHEA-COMP:9863"/>
        <dbReference type="Rhea" id="RHEA-COMP:11604"/>
        <dbReference type="ChEBI" id="CHEBI:15378"/>
        <dbReference type="ChEBI" id="CHEBI:29999"/>
        <dbReference type="ChEBI" id="CHEBI:30616"/>
        <dbReference type="ChEBI" id="CHEBI:83421"/>
        <dbReference type="ChEBI" id="CHEBI:456216"/>
        <dbReference type="EC" id="2.7.11.1"/>
    </reaction>
</comment>
<evidence type="ECO:0000256" key="10">
    <source>
        <dbReference type="SAM" id="MobiDB-lite"/>
    </source>
</evidence>
<name>A0A2W1JX63_9CYAN</name>
<evidence type="ECO:0000313" key="14">
    <source>
        <dbReference type="Proteomes" id="UP000248857"/>
    </source>
</evidence>
<dbReference type="Pfam" id="PF00069">
    <property type="entry name" value="Pkinase"/>
    <property type="match status" value="1"/>
</dbReference>
<feature type="domain" description="Protein kinase" evidence="12">
    <location>
        <begin position="79"/>
        <end position="346"/>
    </location>
</feature>
<comment type="caution">
    <text evidence="13">The sequence shown here is derived from an EMBL/GenBank/DDBJ whole genome shotgun (WGS) entry which is preliminary data.</text>
</comment>
<dbReference type="InterPro" id="IPR011009">
    <property type="entry name" value="Kinase-like_dom_sf"/>
</dbReference>
<dbReference type="GO" id="GO:0004674">
    <property type="term" value="F:protein serine/threonine kinase activity"/>
    <property type="evidence" value="ECO:0007669"/>
    <property type="project" value="UniProtKB-KW"/>
</dbReference>
<protein>
    <recommendedName>
        <fullName evidence="1">non-specific serine/threonine protein kinase</fullName>
        <ecNumber evidence="1">2.7.11.1</ecNumber>
    </recommendedName>
</protein>
<evidence type="ECO:0000256" key="1">
    <source>
        <dbReference type="ARBA" id="ARBA00012513"/>
    </source>
</evidence>
<feature type="compositionally biased region" description="Polar residues" evidence="10">
    <location>
        <begin position="398"/>
        <end position="409"/>
    </location>
</feature>
<evidence type="ECO:0000256" key="9">
    <source>
        <dbReference type="PROSITE-ProRule" id="PRU10141"/>
    </source>
</evidence>
<accession>A0A2W1JX63</accession>